<feature type="region of interest" description="Disordered" evidence="1">
    <location>
        <begin position="71"/>
        <end position="106"/>
    </location>
</feature>
<keyword evidence="3" id="KW-1185">Reference proteome</keyword>
<accession>A0ABN7VGJ5</accession>
<comment type="caution">
    <text evidence="2">The sequence shown here is derived from an EMBL/GenBank/DDBJ whole genome shotgun (WGS) entry which is preliminary data.</text>
</comment>
<evidence type="ECO:0000313" key="3">
    <source>
        <dbReference type="Proteomes" id="UP000789901"/>
    </source>
</evidence>
<organism evidence="2 3">
    <name type="scientific">Gigaspora margarita</name>
    <dbReference type="NCBI Taxonomy" id="4874"/>
    <lineage>
        <taxon>Eukaryota</taxon>
        <taxon>Fungi</taxon>
        <taxon>Fungi incertae sedis</taxon>
        <taxon>Mucoromycota</taxon>
        <taxon>Glomeromycotina</taxon>
        <taxon>Glomeromycetes</taxon>
        <taxon>Diversisporales</taxon>
        <taxon>Gigasporaceae</taxon>
        <taxon>Gigaspora</taxon>
    </lineage>
</organism>
<protein>
    <submittedName>
        <fullName evidence="2">43963_t:CDS:1</fullName>
    </submittedName>
</protein>
<dbReference type="EMBL" id="CAJVQB010014493">
    <property type="protein sequence ID" value="CAG8768731.1"/>
    <property type="molecule type" value="Genomic_DNA"/>
</dbReference>
<evidence type="ECO:0000256" key="1">
    <source>
        <dbReference type="SAM" id="MobiDB-lite"/>
    </source>
</evidence>
<proteinExistence type="predicted"/>
<name>A0ABN7VGJ5_GIGMA</name>
<dbReference type="Proteomes" id="UP000789901">
    <property type="component" value="Unassembled WGS sequence"/>
</dbReference>
<sequence length="106" mass="11621">MDNIEVNISDTDIQIQIAIECPMEEGSQENTGFSMVTNDTKMKKIELMEKDPIIQGAHVTGAQNMEVNTVTQQGSPGVSNIPDYMRGNENLRDELDTLSSTGDTTV</sequence>
<gene>
    <name evidence="2" type="ORF">GMARGA_LOCUS18283</name>
</gene>
<evidence type="ECO:0000313" key="2">
    <source>
        <dbReference type="EMBL" id="CAG8768731.1"/>
    </source>
</evidence>
<feature type="compositionally biased region" description="Polar residues" evidence="1">
    <location>
        <begin position="97"/>
        <end position="106"/>
    </location>
</feature>
<reference evidence="2 3" key="1">
    <citation type="submission" date="2021-06" db="EMBL/GenBank/DDBJ databases">
        <authorList>
            <person name="Kallberg Y."/>
            <person name="Tangrot J."/>
            <person name="Rosling A."/>
        </authorList>
    </citation>
    <scope>NUCLEOTIDE SEQUENCE [LARGE SCALE GENOMIC DNA]</scope>
    <source>
        <strain evidence="2 3">120-4 pot B 10/14</strain>
    </source>
</reference>